<dbReference type="RefSeq" id="WP_371717721.1">
    <property type="nucleotide sequence ID" value="NZ_JBGOOF010000003.1"/>
</dbReference>
<evidence type="ECO:0000256" key="1">
    <source>
        <dbReference type="ARBA" id="ARBA00022729"/>
    </source>
</evidence>
<dbReference type="InterPro" id="IPR011055">
    <property type="entry name" value="Dup_hybrid_motif"/>
</dbReference>
<feature type="domain" description="M23ase beta-sheet core" evidence="3">
    <location>
        <begin position="168"/>
        <end position="263"/>
    </location>
</feature>
<dbReference type="CDD" id="cd12797">
    <property type="entry name" value="M23_peptidase"/>
    <property type="match status" value="1"/>
</dbReference>
<dbReference type="Pfam" id="PF01551">
    <property type="entry name" value="Peptidase_M23"/>
    <property type="match status" value="1"/>
</dbReference>
<accession>A0ABV4MEG6</accession>
<feature type="transmembrane region" description="Helical" evidence="2">
    <location>
        <begin position="31"/>
        <end position="51"/>
    </location>
</feature>
<dbReference type="InterPro" id="IPR050570">
    <property type="entry name" value="Cell_wall_metabolism_enzyme"/>
</dbReference>
<dbReference type="EC" id="3.4.24.-" evidence="4"/>
<reference evidence="4 5" key="1">
    <citation type="submission" date="2024-06" db="EMBL/GenBank/DDBJ databases">
        <authorList>
            <person name="Steensen K."/>
            <person name="Seneca J."/>
            <person name="Bartlau N."/>
            <person name="Yu A.X."/>
            <person name="Polz M.F."/>
        </authorList>
    </citation>
    <scope>NUCLEOTIDE SEQUENCE [LARGE SCALE GENOMIC DNA]</scope>
    <source>
        <strain evidence="4 5">1F146</strain>
    </source>
</reference>
<dbReference type="EMBL" id="JBGOOS010000003">
    <property type="protein sequence ID" value="MEZ8207954.1"/>
    <property type="molecule type" value="Genomic_DNA"/>
</dbReference>
<comment type="caution">
    <text evidence="4">The sequence shown here is derived from an EMBL/GenBank/DDBJ whole genome shotgun (WGS) entry which is preliminary data.</text>
</comment>
<organism evidence="4 5">
    <name type="scientific">Vibrio bivalvicida</name>
    <dbReference type="NCBI Taxonomy" id="1276888"/>
    <lineage>
        <taxon>Bacteria</taxon>
        <taxon>Pseudomonadati</taxon>
        <taxon>Pseudomonadota</taxon>
        <taxon>Gammaproteobacteria</taxon>
        <taxon>Vibrionales</taxon>
        <taxon>Vibrionaceae</taxon>
        <taxon>Vibrio</taxon>
        <taxon>Vibrio oreintalis group</taxon>
    </lineage>
</organism>
<name>A0ABV4MEG6_9VIBR</name>
<protein>
    <submittedName>
        <fullName evidence="4">M23 family metallopeptidase</fullName>
        <ecNumber evidence="4">3.4.24.-</ecNumber>
    </submittedName>
</protein>
<proteinExistence type="predicted"/>
<keyword evidence="2" id="KW-0812">Transmembrane</keyword>
<gene>
    <name evidence="4" type="ORF">ACED39_04110</name>
</gene>
<keyword evidence="5" id="KW-1185">Reference proteome</keyword>
<dbReference type="PANTHER" id="PTHR21666:SF289">
    <property type="entry name" value="L-ALA--D-GLU ENDOPEPTIDASE"/>
    <property type="match status" value="1"/>
</dbReference>
<keyword evidence="2" id="KW-1133">Transmembrane helix</keyword>
<dbReference type="InterPro" id="IPR016047">
    <property type="entry name" value="M23ase_b-sheet_dom"/>
</dbReference>
<evidence type="ECO:0000313" key="5">
    <source>
        <dbReference type="Proteomes" id="UP001569151"/>
    </source>
</evidence>
<evidence type="ECO:0000259" key="3">
    <source>
        <dbReference type="Pfam" id="PF01551"/>
    </source>
</evidence>
<keyword evidence="4" id="KW-0378">Hydrolase</keyword>
<dbReference type="Gene3D" id="2.70.70.10">
    <property type="entry name" value="Glucose Permease (Domain IIA)"/>
    <property type="match status" value="1"/>
</dbReference>
<dbReference type="SUPFAM" id="SSF51261">
    <property type="entry name" value="Duplicated hybrid motif"/>
    <property type="match status" value="1"/>
</dbReference>
<dbReference type="Proteomes" id="UP001569151">
    <property type="component" value="Unassembled WGS sequence"/>
</dbReference>
<keyword evidence="2" id="KW-0472">Membrane</keyword>
<dbReference type="GO" id="GO:0016787">
    <property type="term" value="F:hydrolase activity"/>
    <property type="evidence" value="ECO:0007669"/>
    <property type="project" value="UniProtKB-KW"/>
</dbReference>
<evidence type="ECO:0000256" key="2">
    <source>
        <dbReference type="SAM" id="Phobius"/>
    </source>
</evidence>
<keyword evidence="1" id="KW-0732">Signal</keyword>
<sequence length="326" mass="36199">MESNSFTITVSGIDGTKFFNLSFRMIKGIKLLLLLFTLIFCTLIALLSIFVDDASDSKREKKEAVSKAYSLEKQLLRSHEFQSDLENNLSQKQQDIAYISEKLKGIESALDLSNDALDLKQRVNNAGLSVAARHQIMQLIPNGRPVKQGYLSSHYGKRLHPVKKIRAIHHGIDFAVNVGTPIYAPADGVVAVTRKSNKGSGNFLRISHSFGFSSSYSHLKAFKVSRGDYVKKGDLIGLSGNTGLSTGSHLHYEIRLVGRSLDPLPFVQWEMNNFDSIFESNKDVKWDYLVNKTENQIAIALKLSSPMEPISKESSSLLVTSISMGK</sequence>
<evidence type="ECO:0000313" key="4">
    <source>
        <dbReference type="EMBL" id="MEZ8207954.1"/>
    </source>
</evidence>
<dbReference type="PANTHER" id="PTHR21666">
    <property type="entry name" value="PEPTIDASE-RELATED"/>
    <property type="match status" value="1"/>
</dbReference>